<dbReference type="RefSeq" id="WP_280656953.1">
    <property type="nucleotide sequence ID" value="NZ_JANQDO010000069.1"/>
</dbReference>
<name>A0ABT6K517_9CYAN</name>
<sequence>MVKGLKLLTCQGSEVLAGGGGFSPVLSPAKKILTPSQQICNTAVENYL</sequence>
<dbReference type="Proteomes" id="UP001159371">
    <property type="component" value="Unassembled WGS sequence"/>
</dbReference>
<accession>A0ABT6K517</accession>
<proteinExistence type="predicted"/>
<evidence type="ECO:0000313" key="2">
    <source>
        <dbReference type="Proteomes" id="UP001159371"/>
    </source>
</evidence>
<keyword evidence="2" id="KW-1185">Reference proteome</keyword>
<comment type="caution">
    <text evidence="1">The sequence shown here is derived from an EMBL/GenBank/DDBJ whole genome shotgun (WGS) entry which is preliminary data.</text>
</comment>
<protein>
    <submittedName>
        <fullName evidence="1">Uncharacterized protein</fullName>
    </submittedName>
</protein>
<gene>
    <name evidence="1" type="ORF">NWP19_09855</name>
</gene>
<evidence type="ECO:0000313" key="1">
    <source>
        <dbReference type="EMBL" id="MDH6057075.1"/>
    </source>
</evidence>
<reference evidence="1 2" key="1">
    <citation type="journal article" date="2023" name="J. Phycol.">
        <title>Chrysosporum ovalisporum is synonymous with the true-branching cyanobacterium Umezakia natans (Nostocales/Aphanizomenonaceae).</title>
        <authorList>
            <person name="McGregor G.B."/>
            <person name="Sendall B.C."/>
            <person name="Niiyama Y."/>
            <person name="Tuji A."/>
            <person name="Willis A."/>
        </authorList>
    </citation>
    <scope>NUCLEOTIDE SEQUENCE [LARGE SCALE GENOMIC DNA]</scope>
    <source>
        <strain evidence="1 2">FSS-43</strain>
    </source>
</reference>
<dbReference type="EMBL" id="JANQDO010000069">
    <property type="protein sequence ID" value="MDH6057075.1"/>
    <property type="molecule type" value="Genomic_DNA"/>
</dbReference>
<organism evidence="1 2">
    <name type="scientific">Umezakia ovalisporum FSS-43</name>
    <dbReference type="NCBI Taxonomy" id="2740520"/>
    <lineage>
        <taxon>Bacteria</taxon>
        <taxon>Bacillati</taxon>
        <taxon>Cyanobacteriota</taxon>
        <taxon>Cyanophyceae</taxon>
        <taxon>Nostocales</taxon>
        <taxon>Nodulariaceae</taxon>
        <taxon>Umezakia</taxon>
    </lineage>
</organism>